<keyword evidence="8 15" id="KW-0963">Cytoplasm</keyword>
<evidence type="ECO:0000256" key="12">
    <source>
        <dbReference type="ARBA" id="ARBA00022840"/>
    </source>
</evidence>
<keyword evidence="12 15" id="KW-0067">ATP-binding</keyword>
<evidence type="ECO:0000256" key="2">
    <source>
        <dbReference type="ARBA" id="ARBA00001460"/>
    </source>
</evidence>
<evidence type="ECO:0000256" key="8">
    <source>
        <dbReference type="ARBA" id="ARBA00022490"/>
    </source>
</evidence>
<organism evidence="17 18">
    <name type="scientific">Fervidobacterium thailandense</name>
    <dbReference type="NCBI Taxonomy" id="1008305"/>
    <lineage>
        <taxon>Bacteria</taxon>
        <taxon>Thermotogati</taxon>
        <taxon>Thermotogota</taxon>
        <taxon>Thermotogae</taxon>
        <taxon>Thermotogales</taxon>
        <taxon>Fervidobacteriaceae</taxon>
        <taxon>Fervidobacterium</taxon>
    </lineage>
</organism>
<evidence type="ECO:0000256" key="5">
    <source>
        <dbReference type="ARBA" id="ARBA00005204"/>
    </source>
</evidence>
<dbReference type="FunFam" id="1.10.287.1080:FF:000002">
    <property type="entry name" value="Histidine biosynthesis bifunctional protein HisIE"/>
    <property type="match status" value="1"/>
</dbReference>
<dbReference type="PANTHER" id="PTHR42945">
    <property type="entry name" value="HISTIDINE BIOSYNTHESIS BIFUNCTIONAL PROTEIN"/>
    <property type="match status" value="1"/>
</dbReference>
<comment type="similarity">
    <text evidence="6 15">In the C-terminal section; belongs to the PRA-PH family.</text>
</comment>
<evidence type="ECO:0000256" key="9">
    <source>
        <dbReference type="ARBA" id="ARBA00022605"/>
    </source>
</evidence>
<evidence type="ECO:0000256" key="6">
    <source>
        <dbReference type="ARBA" id="ARBA00007731"/>
    </source>
</evidence>
<dbReference type="RefSeq" id="WP_069293544.1">
    <property type="nucleotide sequence ID" value="NZ_CP140110.1"/>
</dbReference>
<dbReference type="CDD" id="cd11534">
    <property type="entry name" value="NTP-PPase_HisIE_like"/>
    <property type="match status" value="1"/>
</dbReference>
<comment type="caution">
    <text evidence="17">The sequence shown here is derived from an EMBL/GenBank/DDBJ whole genome shotgun (WGS) entry which is preliminary data.</text>
</comment>
<dbReference type="HAMAP" id="MF_01019">
    <property type="entry name" value="HisIE"/>
    <property type="match status" value="1"/>
</dbReference>
<evidence type="ECO:0000256" key="13">
    <source>
        <dbReference type="ARBA" id="ARBA00023102"/>
    </source>
</evidence>
<dbReference type="InterPro" id="IPR021130">
    <property type="entry name" value="PRib-ATP_PPHydrolase-like"/>
</dbReference>
<evidence type="ECO:0000256" key="4">
    <source>
        <dbReference type="ARBA" id="ARBA00005169"/>
    </source>
</evidence>
<comment type="pathway">
    <text evidence="4 15">Amino-acid biosynthesis; L-histidine biosynthesis; L-histidine from 5-phospho-alpha-D-ribose 1-diphosphate: step 3/9.</text>
</comment>
<keyword evidence="18" id="KW-1185">Reference proteome</keyword>
<evidence type="ECO:0000313" key="18">
    <source>
        <dbReference type="Proteomes" id="UP000094570"/>
    </source>
</evidence>
<evidence type="ECO:0000256" key="11">
    <source>
        <dbReference type="ARBA" id="ARBA00022801"/>
    </source>
</evidence>
<evidence type="ECO:0000256" key="14">
    <source>
        <dbReference type="ARBA" id="ARBA00023268"/>
    </source>
</evidence>
<feature type="domain" description="Phosphoribosyl-AMP cyclohydrolase" evidence="16">
    <location>
        <begin position="18"/>
        <end position="93"/>
    </location>
</feature>
<keyword evidence="10 15" id="KW-0547">Nucleotide-binding</keyword>
<keyword evidence="14 15" id="KW-0511">Multifunctional enzyme</keyword>
<dbReference type="Gene3D" id="3.10.20.810">
    <property type="entry name" value="Phosphoribosyl-AMP cyclohydrolase"/>
    <property type="match status" value="1"/>
</dbReference>
<dbReference type="OrthoDB" id="9795769at2"/>
<evidence type="ECO:0000256" key="1">
    <source>
        <dbReference type="ARBA" id="ARBA00000024"/>
    </source>
</evidence>
<evidence type="ECO:0000256" key="15">
    <source>
        <dbReference type="HAMAP-Rule" id="MF_01019"/>
    </source>
</evidence>
<dbReference type="GO" id="GO:0004636">
    <property type="term" value="F:phosphoribosyl-ATP diphosphatase activity"/>
    <property type="evidence" value="ECO:0007669"/>
    <property type="project" value="UniProtKB-UniRule"/>
</dbReference>
<dbReference type="Proteomes" id="UP000094570">
    <property type="component" value="Unassembled WGS sequence"/>
</dbReference>
<dbReference type="STRING" id="1008305.A4H02_07415"/>
<keyword evidence="9 15" id="KW-0028">Amino-acid biosynthesis</keyword>
<comment type="pathway">
    <text evidence="5 15">Amino-acid biosynthesis; L-histidine biosynthesis; L-histidine from 5-phospho-alpha-D-ribose 1-diphosphate: step 2/9.</text>
</comment>
<dbReference type="Gene3D" id="1.10.287.1080">
    <property type="entry name" value="MazG-like"/>
    <property type="match status" value="1"/>
</dbReference>
<dbReference type="GO" id="GO:0005524">
    <property type="term" value="F:ATP binding"/>
    <property type="evidence" value="ECO:0007669"/>
    <property type="project" value="UniProtKB-KW"/>
</dbReference>
<dbReference type="HAMAP" id="MF_01020">
    <property type="entry name" value="HisE"/>
    <property type="match status" value="1"/>
</dbReference>
<evidence type="ECO:0000256" key="7">
    <source>
        <dbReference type="ARBA" id="ARBA00008299"/>
    </source>
</evidence>
<dbReference type="Pfam" id="PF01502">
    <property type="entry name" value="PRA-CH"/>
    <property type="match status" value="1"/>
</dbReference>
<evidence type="ECO:0000256" key="3">
    <source>
        <dbReference type="ARBA" id="ARBA00004496"/>
    </source>
</evidence>
<dbReference type="NCBIfam" id="TIGR03188">
    <property type="entry name" value="histidine_hisI"/>
    <property type="match status" value="1"/>
</dbReference>
<dbReference type="SUPFAM" id="SSF101386">
    <property type="entry name" value="all-alpha NTP pyrophosphatases"/>
    <property type="match status" value="1"/>
</dbReference>
<dbReference type="GO" id="GO:0005737">
    <property type="term" value="C:cytoplasm"/>
    <property type="evidence" value="ECO:0007669"/>
    <property type="project" value="UniProtKB-SubCell"/>
</dbReference>
<proteinExistence type="inferred from homology"/>
<dbReference type="NCBIfam" id="NF002747">
    <property type="entry name" value="PRK02759.1"/>
    <property type="match status" value="1"/>
</dbReference>
<dbReference type="InterPro" id="IPR008179">
    <property type="entry name" value="HisE"/>
</dbReference>
<dbReference type="InterPro" id="IPR002496">
    <property type="entry name" value="PRib_AMP_CycHydrolase_dom"/>
</dbReference>
<keyword evidence="11 15" id="KW-0378">Hydrolase</keyword>
<comment type="subcellular location">
    <subcellularLocation>
        <location evidence="3 15">Cytoplasm</location>
    </subcellularLocation>
</comment>
<evidence type="ECO:0000313" key="17">
    <source>
        <dbReference type="EMBL" id="ODN30000.1"/>
    </source>
</evidence>
<comment type="similarity">
    <text evidence="7 15">In the N-terminal section; belongs to the PRA-CH family.</text>
</comment>
<dbReference type="InterPro" id="IPR038019">
    <property type="entry name" value="PRib_AMP_CycHydrolase_sf"/>
</dbReference>
<dbReference type="EMBL" id="LWAF01000012">
    <property type="protein sequence ID" value="ODN30000.1"/>
    <property type="molecule type" value="Genomic_DNA"/>
</dbReference>
<dbReference type="GO" id="GO:0004635">
    <property type="term" value="F:phosphoribosyl-AMP cyclohydrolase activity"/>
    <property type="evidence" value="ECO:0007669"/>
    <property type="project" value="UniProtKB-UniRule"/>
</dbReference>
<comment type="catalytic activity">
    <reaction evidence="2 15">
        <text>1-(5-phospho-beta-D-ribosyl)-ATP + H2O = 1-(5-phospho-beta-D-ribosyl)-5'-AMP + diphosphate + H(+)</text>
        <dbReference type="Rhea" id="RHEA:22828"/>
        <dbReference type="ChEBI" id="CHEBI:15377"/>
        <dbReference type="ChEBI" id="CHEBI:15378"/>
        <dbReference type="ChEBI" id="CHEBI:33019"/>
        <dbReference type="ChEBI" id="CHEBI:59457"/>
        <dbReference type="ChEBI" id="CHEBI:73183"/>
        <dbReference type="EC" id="3.6.1.31"/>
    </reaction>
</comment>
<sequence>MELKPVIVQEVSTKEVLMLAYANQEAIELTKQTGYAHFYSRSRNKIWKKGEESGNTMPVVKIIEDCDNDTLLYLVEFPKEKVACHTGNRTCFFNIIYESNNAKNDQSNLQFLLELKQLVDDRKEKLPEGSYTTKLFKDGIEKIAKKFGEESVEVVLAAMRDDREHLIYELADLIYHLTVLLSAKDIEWDKIISELRKRHLKASKI</sequence>
<dbReference type="UniPathway" id="UPA00031">
    <property type="reaction ID" value="UER00007"/>
</dbReference>
<dbReference type="EC" id="3.6.1.31" evidence="15"/>
<reference evidence="18" key="1">
    <citation type="submission" date="2016-04" db="EMBL/GenBank/DDBJ databases">
        <title>The genome sequence project of a novel Fervidobacterium isolate from a hot spring in Thailand.</title>
        <authorList>
            <person name="Gonzalez J.M."/>
            <person name="Cuecas A."/>
            <person name="Kanoksilapatham W."/>
        </authorList>
    </citation>
    <scope>NUCLEOTIDE SEQUENCE [LARGE SCALE GENOMIC DNA]</scope>
    <source>
        <strain evidence="18">FC2004</strain>
    </source>
</reference>
<gene>
    <name evidence="15" type="primary">hisI</name>
    <name evidence="15" type="synonym">hisIE</name>
    <name evidence="17" type="ORF">A4H02_07415</name>
</gene>
<keyword evidence="13 15" id="KW-0368">Histidine biosynthesis</keyword>
<comment type="catalytic activity">
    <reaction evidence="1 15">
        <text>1-(5-phospho-beta-D-ribosyl)-5'-AMP + H2O = 1-(5-phospho-beta-D-ribosyl)-5-[(5-phospho-beta-D-ribosylamino)methylideneamino]imidazole-4-carboxamide</text>
        <dbReference type="Rhea" id="RHEA:20049"/>
        <dbReference type="ChEBI" id="CHEBI:15377"/>
        <dbReference type="ChEBI" id="CHEBI:58435"/>
        <dbReference type="ChEBI" id="CHEBI:59457"/>
        <dbReference type="EC" id="3.5.4.19"/>
    </reaction>
</comment>
<dbReference type="PANTHER" id="PTHR42945:SF1">
    <property type="entry name" value="HISTIDINE BIOSYNTHESIS BIFUNCTIONAL PROTEIN HIS7"/>
    <property type="match status" value="1"/>
</dbReference>
<feature type="region of interest" description="Phosphoribosyl-AMP cyclohydrolase" evidence="15">
    <location>
        <begin position="1"/>
        <end position="111"/>
    </location>
</feature>
<dbReference type="GO" id="GO:0000105">
    <property type="term" value="P:L-histidine biosynthetic process"/>
    <property type="evidence" value="ECO:0007669"/>
    <property type="project" value="UniProtKB-UniRule"/>
</dbReference>
<feature type="region of interest" description="Phosphoribosyl-ATP pyrophosphohydrolase" evidence="15">
    <location>
        <begin position="112"/>
        <end position="205"/>
    </location>
</feature>
<dbReference type="InterPro" id="IPR023019">
    <property type="entry name" value="His_synth_HisIE"/>
</dbReference>
<evidence type="ECO:0000259" key="16">
    <source>
        <dbReference type="Pfam" id="PF01502"/>
    </source>
</evidence>
<dbReference type="AlphaFoldDB" id="A0A1E3G1H3"/>
<dbReference type="EC" id="3.5.4.19" evidence="15"/>
<accession>A0A1E3G1H3</accession>
<name>A0A1E3G1H3_9BACT</name>
<dbReference type="FunFam" id="3.10.20.810:FF:000001">
    <property type="entry name" value="Histidine biosynthesis bifunctional protein HisIE"/>
    <property type="match status" value="1"/>
</dbReference>
<dbReference type="SUPFAM" id="SSF141734">
    <property type="entry name" value="HisI-like"/>
    <property type="match status" value="1"/>
</dbReference>
<dbReference type="Pfam" id="PF01503">
    <property type="entry name" value="PRA-PH"/>
    <property type="match status" value="1"/>
</dbReference>
<protein>
    <recommendedName>
        <fullName evidence="15">Histidine biosynthesis bifunctional protein HisIE</fullName>
    </recommendedName>
    <domain>
        <recommendedName>
            <fullName evidence="15">Phosphoribosyl-AMP cyclohydrolase</fullName>
            <shortName evidence="15">PRA-CH</shortName>
            <ecNumber evidence="15">3.5.4.19</ecNumber>
        </recommendedName>
    </domain>
    <domain>
        <recommendedName>
            <fullName evidence="15">Phosphoribosyl-ATP pyrophosphatase</fullName>
            <shortName evidence="15">PRA-PH</shortName>
            <ecNumber evidence="15">3.6.1.31</ecNumber>
        </recommendedName>
    </domain>
</protein>
<evidence type="ECO:0000256" key="10">
    <source>
        <dbReference type="ARBA" id="ARBA00022741"/>
    </source>
</evidence>